<dbReference type="InterPro" id="IPR036271">
    <property type="entry name" value="Tet_transcr_reg_TetR-rel_C_sf"/>
</dbReference>
<dbReference type="PANTHER" id="PTHR47506:SF1">
    <property type="entry name" value="HTH-TYPE TRANSCRIPTIONAL REGULATOR YJDC"/>
    <property type="match status" value="1"/>
</dbReference>
<dbReference type="PANTHER" id="PTHR47506">
    <property type="entry name" value="TRANSCRIPTIONAL REGULATORY PROTEIN"/>
    <property type="match status" value="1"/>
</dbReference>
<dbReference type="EMBL" id="AZCU01000016">
    <property type="protein sequence ID" value="KRK23408.1"/>
    <property type="molecule type" value="Genomic_DNA"/>
</dbReference>
<evidence type="ECO:0000256" key="2">
    <source>
        <dbReference type="ARBA" id="ARBA00023125"/>
    </source>
</evidence>
<comment type="caution">
    <text evidence="6">The sequence shown here is derived from an EMBL/GenBank/DDBJ whole genome shotgun (WGS) entry which is preliminary data.</text>
</comment>
<dbReference type="InterPro" id="IPR009057">
    <property type="entry name" value="Homeodomain-like_sf"/>
</dbReference>
<keyword evidence="2 4" id="KW-0238">DNA-binding</keyword>
<accession>A0A837R7B8</accession>
<evidence type="ECO:0000259" key="5">
    <source>
        <dbReference type="PROSITE" id="PS50977"/>
    </source>
</evidence>
<evidence type="ECO:0000256" key="1">
    <source>
        <dbReference type="ARBA" id="ARBA00023015"/>
    </source>
</evidence>
<evidence type="ECO:0000256" key="4">
    <source>
        <dbReference type="PROSITE-ProRule" id="PRU00335"/>
    </source>
</evidence>
<proteinExistence type="predicted"/>
<gene>
    <name evidence="6" type="ORF">FD24_GL001093</name>
</gene>
<feature type="domain" description="HTH tetR-type" evidence="5">
    <location>
        <begin position="22"/>
        <end position="82"/>
    </location>
</feature>
<feature type="DNA-binding region" description="H-T-H motif" evidence="4">
    <location>
        <begin position="45"/>
        <end position="64"/>
    </location>
</feature>
<dbReference type="Pfam" id="PF00440">
    <property type="entry name" value="TetR_N"/>
    <property type="match status" value="1"/>
</dbReference>
<dbReference type="AlphaFoldDB" id="A0A837R7B8"/>
<evidence type="ECO:0000256" key="3">
    <source>
        <dbReference type="ARBA" id="ARBA00023163"/>
    </source>
</evidence>
<sequence length="210" mass="23722">MVYLKYLFQIRKAASILPAKKTFQDDQVIEKIMSLFWQQGYYHTSMDEIVATSGVKKQSLYNAIGDKHTLYLRALSRYHQQTLTSCTQAMQQLEQSGADALTVLSMLFSRDLTNTDQPAGDLMANAVAEFGTTDTDVQQAVDWFYNDYLTLMSAVILKGQASQQIINTQSSTALAQALLEARIGLQTRLRQGAHPDIALREQAWRQFLTR</sequence>
<dbReference type="Gene3D" id="1.10.10.60">
    <property type="entry name" value="Homeodomain-like"/>
    <property type="match status" value="1"/>
</dbReference>
<keyword evidence="3" id="KW-0804">Transcription</keyword>
<dbReference type="GO" id="GO:0003677">
    <property type="term" value="F:DNA binding"/>
    <property type="evidence" value="ECO:0007669"/>
    <property type="project" value="UniProtKB-UniRule"/>
</dbReference>
<dbReference type="InterPro" id="IPR001647">
    <property type="entry name" value="HTH_TetR"/>
</dbReference>
<protein>
    <submittedName>
        <fullName evidence="6">Transcription regulator</fullName>
    </submittedName>
</protein>
<dbReference type="Gene3D" id="1.10.357.10">
    <property type="entry name" value="Tetracycline Repressor, domain 2"/>
    <property type="match status" value="1"/>
</dbReference>
<name>A0A837R7B8_LACPE</name>
<dbReference type="SUPFAM" id="SSF48498">
    <property type="entry name" value="Tetracyclin repressor-like, C-terminal domain"/>
    <property type="match status" value="1"/>
</dbReference>
<organism evidence="6 7">
    <name type="scientific">Lactiplantibacillus pentosus DSM 20314</name>
    <dbReference type="NCBI Taxonomy" id="1423791"/>
    <lineage>
        <taxon>Bacteria</taxon>
        <taxon>Bacillati</taxon>
        <taxon>Bacillota</taxon>
        <taxon>Bacilli</taxon>
        <taxon>Lactobacillales</taxon>
        <taxon>Lactobacillaceae</taxon>
        <taxon>Lactiplantibacillus</taxon>
    </lineage>
</organism>
<evidence type="ECO:0000313" key="7">
    <source>
        <dbReference type="Proteomes" id="UP000051020"/>
    </source>
</evidence>
<evidence type="ECO:0000313" key="6">
    <source>
        <dbReference type="EMBL" id="KRK23408.1"/>
    </source>
</evidence>
<reference evidence="6 7" key="1">
    <citation type="journal article" date="2015" name="Genome Announc.">
        <title>Expanding the biotechnology potential of lactobacilli through comparative genomics of 213 strains and associated genera.</title>
        <authorList>
            <person name="Sun Z."/>
            <person name="Harris H.M."/>
            <person name="McCann A."/>
            <person name="Guo C."/>
            <person name="Argimon S."/>
            <person name="Zhang W."/>
            <person name="Yang X."/>
            <person name="Jeffery I.B."/>
            <person name="Cooney J.C."/>
            <person name="Kagawa T.F."/>
            <person name="Liu W."/>
            <person name="Song Y."/>
            <person name="Salvetti E."/>
            <person name="Wrobel A."/>
            <person name="Rasinkangas P."/>
            <person name="Parkhill J."/>
            <person name="Rea M.C."/>
            <person name="O'Sullivan O."/>
            <person name="Ritari J."/>
            <person name="Douillard F.P."/>
            <person name="Paul Ross R."/>
            <person name="Yang R."/>
            <person name="Briner A.E."/>
            <person name="Felis G.E."/>
            <person name="de Vos W.M."/>
            <person name="Barrangou R."/>
            <person name="Klaenhammer T.R."/>
            <person name="Caufield P.W."/>
            <person name="Cui Y."/>
            <person name="Zhang H."/>
            <person name="O'Toole P.W."/>
        </authorList>
    </citation>
    <scope>NUCLEOTIDE SEQUENCE [LARGE SCALE GENOMIC DNA]</scope>
    <source>
        <strain evidence="6 7">DSM 20314</strain>
    </source>
</reference>
<dbReference type="PROSITE" id="PS50977">
    <property type="entry name" value="HTH_TETR_2"/>
    <property type="match status" value="1"/>
</dbReference>
<dbReference type="Proteomes" id="UP000051020">
    <property type="component" value="Unassembled WGS sequence"/>
</dbReference>
<keyword evidence="1" id="KW-0805">Transcription regulation</keyword>
<dbReference type="SUPFAM" id="SSF46689">
    <property type="entry name" value="Homeodomain-like"/>
    <property type="match status" value="1"/>
</dbReference>